<name>A0A1I7APL3_9BACT</name>
<accession>A0A1I7APL3</accession>
<evidence type="ECO:0000313" key="2">
    <source>
        <dbReference type="Proteomes" id="UP000199673"/>
    </source>
</evidence>
<dbReference type="InterPro" id="IPR025316">
    <property type="entry name" value="DUF4221"/>
</dbReference>
<dbReference type="RefSeq" id="WP_091692630.1">
    <property type="nucleotide sequence ID" value="NZ_FPBF01000002.1"/>
</dbReference>
<dbReference type="STRING" id="305507.SAMN04489724_2114"/>
<reference evidence="2" key="1">
    <citation type="submission" date="2016-10" db="EMBL/GenBank/DDBJ databases">
        <authorList>
            <person name="Varghese N."/>
            <person name="Submissions S."/>
        </authorList>
    </citation>
    <scope>NUCLEOTIDE SEQUENCE [LARGE SCALE GENOMIC DNA]</scope>
    <source>
        <strain evidence="2">DSM 23445</strain>
    </source>
</reference>
<dbReference type="Proteomes" id="UP000199673">
    <property type="component" value="Unassembled WGS sequence"/>
</dbReference>
<evidence type="ECO:0000313" key="1">
    <source>
        <dbReference type="EMBL" id="SFT76773.1"/>
    </source>
</evidence>
<organism evidence="1 2">
    <name type="scientific">Algoriphagus locisalis</name>
    <dbReference type="NCBI Taxonomy" id="305507"/>
    <lineage>
        <taxon>Bacteria</taxon>
        <taxon>Pseudomonadati</taxon>
        <taxon>Bacteroidota</taxon>
        <taxon>Cytophagia</taxon>
        <taxon>Cytophagales</taxon>
        <taxon>Cyclobacteriaceae</taxon>
        <taxon>Algoriphagus</taxon>
    </lineage>
</organism>
<dbReference type="AlphaFoldDB" id="A0A1I7APL3"/>
<dbReference type="SUPFAM" id="SSF50969">
    <property type="entry name" value="YVTN repeat-like/Quinoprotein amine dehydrogenase"/>
    <property type="match status" value="1"/>
</dbReference>
<dbReference type="InterPro" id="IPR011044">
    <property type="entry name" value="Quino_amine_DH_bsu"/>
</dbReference>
<keyword evidence="2" id="KW-1185">Reference proteome</keyword>
<gene>
    <name evidence="1" type="ORF">SAMN04489724_2114</name>
</gene>
<dbReference type="PROSITE" id="PS51257">
    <property type="entry name" value="PROKAR_LIPOPROTEIN"/>
    <property type="match status" value="1"/>
</dbReference>
<dbReference type="OrthoDB" id="821637at2"/>
<sequence>MTKYLPLFIILSIVGCAEKSQKSGQLKDLEFSYTIDTVSIDPGEHLFFLGHGLPKAKLSPDERYLYFFDDYNTTFDKVDLVENKYAGTIPLDKEGPKGIGSGFDYAINPDGSFLVLTRKNLLHIDEKGDLLTSEPIVDSLFEIDQEKQFFRYAQLSSDQRYFFGLTSANNQGRLLGWIDRLDSMYHEVKADSMAYTENLKIDLGAMSISGIKEVKYLNKKILLFHDEGIDIYSLDPTDGNWEFHDNNPKLIEKRKPGNYSKTGEIADASKILAEKNLEVYYHPMVYDSENKRYYRVASKKRENQSRGTVSDQVLFIFSEDFELIHEEDLSDFSTPLTGYFIRDGKFWMKNNDTEELEFLVFDFQLN</sequence>
<dbReference type="EMBL" id="FPBF01000002">
    <property type="protein sequence ID" value="SFT76773.1"/>
    <property type="molecule type" value="Genomic_DNA"/>
</dbReference>
<proteinExistence type="predicted"/>
<protein>
    <recommendedName>
        <fullName evidence="3">DUF4221 domain-containing protein</fullName>
    </recommendedName>
</protein>
<evidence type="ECO:0008006" key="3">
    <source>
        <dbReference type="Google" id="ProtNLM"/>
    </source>
</evidence>
<dbReference type="Pfam" id="PF13970">
    <property type="entry name" value="DUF4221"/>
    <property type="match status" value="1"/>
</dbReference>